<reference evidence="2" key="1">
    <citation type="submission" date="2022-07" db="EMBL/GenBank/DDBJ databases">
        <title>Gramela sediminis sp. nov., isolated from deep-sea sediment of the Indian Ocean.</title>
        <authorList>
            <person name="Shi H."/>
        </authorList>
    </citation>
    <scope>NUCLEOTIDE SEQUENCE</scope>
    <source>
        <strain evidence="2">GC03-9</strain>
    </source>
</reference>
<sequence length="146" mass="17260">MKKYIFILSLVVLCSCTGNDPQEQLKNLNGYWMIEKVELENDSVVEFSLSQYVDYIEIEDSVGFRKKLQPQFGGKYLATDDAEKLKYRIEDDRLILSYSTAFDSWEEEVLTASEEELVVRNEDEKTYYYKKYEPIIIESDEETEKE</sequence>
<evidence type="ECO:0000259" key="1">
    <source>
        <dbReference type="Pfam" id="PF13648"/>
    </source>
</evidence>
<protein>
    <submittedName>
        <fullName evidence="2">Lipocalin family protein</fullName>
    </submittedName>
</protein>
<dbReference type="Pfam" id="PF13648">
    <property type="entry name" value="Lipocalin_4"/>
    <property type="match status" value="1"/>
</dbReference>
<evidence type="ECO:0000313" key="3">
    <source>
        <dbReference type="Proteomes" id="UP001155280"/>
    </source>
</evidence>
<dbReference type="EMBL" id="JANCNS010000003">
    <property type="protein sequence ID" value="MCP9200912.1"/>
    <property type="molecule type" value="Genomic_DNA"/>
</dbReference>
<dbReference type="PROSITE" id="PS51257">
    <property type="entry name" value="PROKAR_LIPOPROTEIN"/>
    <property type="match status" value="1"/>
</dbReference>
<proteinExistence type="predicted"/>
<dbReference type="AlphaFoldDB" id="A0A9X2KYY7"/>
<accession>A0A9X2KYY7</accession>
<gene>
    <name evidence="2" type="ORF">MKO06_13415</name>
</gene>
<name>A0A9X2KYY7_9FLAO</name>
<organism evidence="2 3">
    <name type="scientific">Christiangramia oceanisediminis</name>
    <dbReference type="NCBI Taxonomy" id="2920386"/>
    <lineage>
        <taxon>Bacteria</taxon>
        <taxon>Pseudomonadati</taxon>
        <taxon>Bacteroidota</taxon>
        <taxon>Flavobacteriia</taxon>
        <taxon>Flavobacteriales</taxon>
        <taxon>Flavobacteriaceae</taxon>
        <taxon>Christiangramia</taxon>
    </lineage>
</organism>
<dbReference type="Proteomes" id="UP001155280">
    <property type="component" value="Unassembled WGS sequence"/>
</dbReference>
<comment type="caution">
    <text evidence="2">The sequence shown here is derived from an EMBL/GenBank/DDBJ whole genome shotgun (WGS) entry which is preliminary data.</text>
</comment>
<evidence type="ECO:0000313" key="2">
    <source>
        <dbReference type="EMBL" id="MCP9200912.1"/>
    </source>
</evidence>
<dbReference type="RefSeq" id="WP_241552586.1">
    <property type="nucleotide sequence ID" value="NZ_JANCNS010000003.1"/>
</dbReference>
<keyword evidence="3" id="KW-1185">Reference proteome</keyword>
<dbReference type="InterPro" id="IPR024311">
    <property type="entry name" value="Lipocalin-like"/>
</dbReference>
<feature type="domain" description="Lipocalin-like" evidence="1">
    <location>
        <begin position="28"/>
        <end position="119"/>
    </location>
</feature>